<dbReference type="OrthoDB" id="7052261at2"/>
<protein>
    <submittedName>
        <fullName evidence="1">Uncharacterized protein</fullName>
    </submittedName>
</protein>
<organism evidence="1 2">
    <name type="scientific">Marinomonas primoryensis</name>
    <dbReference type="NCBI Taxonomy" id="178399"/>
    <lineage>
        <taxon>Bacteria</taxon>
        <taxon>Pseudomonadati</taxon>
        <taxon>Pseudomonadota</taxon>
        <taxon>Gammaproteobacteria</taxon>
        <taxon>Oceanospirillales</taxon>
        <taxon>Oceanospirillaceae</taxon>
        <taxon>Marinomonas</taxon>
    </lineage>
</organism>
<evidence type="ECO:0000313" key="2">
    <source>
        <dbReference type="Proteomes" id="UP000249898"/>
    </source>
</evidence>
<dbReference type="EMBL" id="CP016181">
    <property type="protein sequence ID" value="AWX99439.1"/>
    <property type="molecule type" value="Genomic_DNA"/>
</dbReference>
<accession>A0A2Z4PPQ0</accession>
<dbReference type="Proteomes" id="UP000249898">
    <property type="component" value="Chromosome"/>
</dbReference>
<dbReference type="AlphaFoldDB" id="A0A2Z4PPQ0"/>
<name>A0A2Z4PPQ0_9GAMM</name>
<gene>
    <name evidence="1" type="ORF">A8139_05080</name>
</gene>
<reference evidence="1 2" key="1">
    <citation type="submission" date="2016-06" db="EMBL/GenBank/DDBJ databases">
        <title>The sequenced genome of the ice-adhering bacterium Marinomonas primoryensis, from Antarctica.</title>
        <authorList>
            <person name="Graham L."/>
            <person name="Vance T.D.R."/>
            <person name="Davies P.L."/>
        </authorList>
    </citation>
    <scope>NUCLEOTIDE SEQUENCE [LARGE SCALE GENOMIC DNA]</scope>
    <source>
        <strain evidence="1 2">AceL</strain>
    </source>
</reference>
<dbReference type="RefSeq" id="WP_112136192.1">
    <property type="nucleotide sequence ID" value="NZ_CP016181.1"/>
</dbReference>
<evidence type="ECO:0000313" key="1">
    <source>
        <dbReference type="EMBL" id="AWX99439.1"/>
    </source>
</evidence>
<proteinExistence type="predicted"/>
<sequence length="732" mass="82390">MSNSPGRKVGFQDDTSTVSDINDSNTVAIVDVGQCELKKIEAPLNGVLSLHLAMITYLNSSAIKRLSKDTRLNISSGIQRFFSFLSVFKVDDEVPNDCLNSYIQYQRSHKKTDSSIYGGLNFIKNGLKWCFSTSSPLSDDIKSLCRLYHSYAPKIQKPVNVPTSPLSQLFAECPYNDTQLLDSLKKLCIWIINHEAHLRSEALQMDGIRHLIGNLEFKNINEQPIFFGSLKNSSTFKEAASTLYGTIIANVRSSNNLVLKERLVADIRHPFVEEALTERQLSWVLDRSLMKAKEGVPSKCRKEYYMTQSGKEKVYIVGAFKCLSIRSLLVPTDIESFAMQCMLACEKMNHSSVEKITLDDFVKTPKGVQFYIQKGRRGENDQTNITTLHPLASTIGKTYRLFVEAMTSGQSYFNAPDQGKLLSYLYNSTKRGLLGGAGFGSASNRYIDLLQTEKSHLRNQLLQDFKESTSDLEPVFWLLSKVVEQSKKVVTQIAEYDRNRSYNLSQSIKRSEFVTERSIGLTVASIRQSAIISEAVTLVIDPNVAAQTSNHSLAVHNRVYIDRSTAKEKIESDRLFLSRIGALMEQGANLIGSLVEKTLVLDYNQALEILGLPRDDEGTYERISKKIVELGIDTDLMDSFKSDGKKIFLANKTSIALIIKYLEHIRANFDDVLNDDSFQLNKSTLAARDYFYFSAILKKFPEDVRKEGEKYADSLLFTYAKLSDLAGISKND</sequence>